<gene>
    <name evidence="1" type="ORF">ABH992_005353</name>
</gene>
<evidence type="ECO:0000313" key="2">
    <source>
        <dbReference type="Proteomes" id="UP001565474"/>
    </source>
</evidence>
<dbReference type="EMBL" id="JBGBZN010000002">
    <property type="protein sequence ID" value="MEY9472954.1"/>
    <property type="molecule type" value="Genomic_DNA"/>
</dbReference>
<comment type="caution">
    <text evidence="1">The sequence shown here is derived from an EMBL/GenBank/DDBJ whole genome shotgun (WGS) entry which is preliminary data.</text>
</comment>
<keyword evidence="2" id="KW-1185">Reference proteome</keyword>
<name>A0ABV4GLW7_9BRAD</name>
<sequence length="153" mass="16334">MAKILMDDCGADVLGSPTVAFRSSGIVVTKHRSSGWARLRATIKAAACQVRGEARPSAFPARFAIRSISSRSANSPKERETAGRADGCGLGKPIYTKTKGPPAAEWLRNRDLFSPRNIDCEYNVRAHLLASSVAAPVADAYALVPDILSHIGQ</sequence>
<dbReference type="Proteomes" id="UP001565474">
    <property type="component" value="Unassembled WGS sequence"/>
</dbReference>
<accession>A0ABV4GLW7</accession>
<evidence type="ECO:0000313" key="1">
    <source>
        <dbReference type="EMBL" id="MEY9472954.1"/>
    </source>
</evidence>
<protein>
    <submittedName>
        <fullName evidence="1">Uncharacterized protein</fullName>
    </submittedName>
</protein>
<reference evidence="1 2" key="1">
    <citation type="submission" date="2024-07" db="EMBL/GenBank/DDBJ databases">
        <title>Genomic Encyclopedia of Type Strains, Phase V (KMG-V): Genome sequencing to study the core and pangenomes of soil and plant-associated prokaryotes.</title>
        <authorList>
            <person name="Whitman W."/>
        </authorList>
    </citation>
    <scope>NUCLEOTIDE SEQUENCE [LARGE SCALE GENOMIC DNA]</scope>
    <source>
        <strain evidence="1 2">USDA 222</strain>
    </source>
</reference>
<organism evidence="1 2">
    <name type="scientific">Bradyrhizobium yuanmingense</name>
    <dbReference type="NCBI Taxonomy" id="108015"/>
    <lineage>
        <taxon>Bacteria</taxon>
        <taxon>Pseudomonadati</taxon>
        <taxon>Pseudomonadota</taxon>
        <taxon>Alphaproteobacteria</taxon>
        <taxon>Hyphomicrobiales</taxon>
        <taxon>Nitrobacteraceae</taxon>
        <taxon>Bradyrhizobium</taxon>
    </lineage>
</organism>
<proteinExistence type="predicted"/>
<dbReference type="RefSeq" id="WP_157784103.1">
    <property type="nucleotide sequence ID" value="NZ_JBGBYD010000002.1"/>
</dbReference>